<dbReference type="InterPro" id="IPR050767">
    <property type="entry name" value="Sel1_AlgK"/>
</dbReference>
<dbReference type="Pfam" id="PF08238">
    <property type="entry name" value="Sel1"/>
    <property type="match status" value="5"/>
</dbReference>
<dbReference type="Gene3D" id="1.25.40.10">
    <property type="entry name" value="Tetratricopeptide repeat domain"/>
    <property type="match status" value="1"/>
</dbReference>
<feature type="compositionally biased region" description="Low complexity" evidence="2">
    <location>
        <begin position="225"/>
        <end position="237"/>
    </location>
</feature>
<comment type="caution">
    <text evidence="3">The sequence shown here is derived from an EMBL/GenBank/DDBJ whole genome shotgun (WGS) entry which is preliminary data.</text>
</comment>
<gene>
    <name evidence="3" type="ORF">EC957_008992</name>
</gene>
<dbReference type="InterPro" id="IPR006597">
    <property type="entry name" value="Sel1-like"/>
</dbReference>
<accession>A0A9P6K592</accession>
<evidence type="ECO:0000256" key="1">
    <source>
        <dbReference type="ARBA" id="ARBA00038101"/>
    </source>
</evidence>
<evidence type="ECO:0008006" key="5">
    <source>
        <dbReference type="Google" id="ProtNLM"/>
    </source>
</evidence>
<name>A0A9P6K592_9FUNG</name>
<dbReference type="SMART" id="SM00671">
    <property type="entry name" value="SEL1"/>
    <property type="match status" value="5"/>
</dbReference>
<dbReference type="InterPro" id="IPR011990">
    <property type="entry name" value="TPR-like_helical_dom_sf"/>
</dbReference>
<sequence length="459" mass="50467">MLRGEDTPLKLVQAIRSVGKSLPLNSITPASLDEIFHVEIQVDPKTQKEVVLWEDIVQAFEHAVQVRHKSKVIPFLKGSNFITLEPRRIAAVPNTVLDVIVNTPSANMEGSFPKNMSEGSVPVLAQEDDAVGKKVLVLEQEDNTAGKELVLEQEDDTTGEDFVTQDVTTTSTVRRNPVYGLVEQAMENYSHIERPLAYPFARGPHNLLDDLSPDNDDSPAPPHPGNGNNPPSRGPQSETDLDTPREQKDLVQTAINASHGDKDAQVTLGDMYRDGKGVPQDYQAAMDWYLKAAEQGDPAGQRGVGGLYYYGHGVPRDYSAAMDWGLKAANQGHMLAQHSVGLLYLNGQGVLQDDEQAMFWYRKAADQGHAESQRIVGVLYYQGRGVPKDDTQAMEWILKAAKQGIAISQETIGYLYSNGLVVPQDYTKAAEWYRMAADQGHAPAETALENMRKNGHIVG</sequence>
<dbReference type="SUPFAM" id="SSF81901">
    <property type="entry name" value="HCP-like"/>
    <property type="match status" value="1"/>
</dbReference>
<dbReference type="EMBL" id="JAAAXW010000048">
    <property type="protein sequence ID" value="KAF9546988.1"/>
    <property type="molecule type" value="Genomic_DNA"/>
</dbReference>
<comment type="similarity">
    <text evidence="1">Belongs to the sel-1 family.</text>
</comment>
<keyword evidence="4" id="KW-1185">Reference proteome</keyword>
<evidence type="ECO:0000313" key="4">
    <source>
        <dbReference type="Proteomes" id="UP000723463"/>
    </source>
</evidence>
<evidence type="ECO:0000256" key="2">
    <source>
        <dbReference type="SAM" id="MobiDB-lite"/>
    </source>
</evidence>
<evidence type="ECO:0000313" key="3">
    <source>
        <dbReference type="EMBL" id="KAF9546988.1"/>
    </source>
</evidence>
<dbReference type="PANTHER" id="PTHR11102:SF160">
    <property type="entry name" value="ERAD-ASSOCIATED E3 UBIQUITIN-PROTEIN LIGASE COMPONENT HRD3"/>
    <property type="match status" value="1"/>
</dbReference>
<feature type="region of interest" description="Disordered" evidence="2">
    <location>
        <begin position="203"/>
        <end position="243"/>
    </location>
</feature>
<dbReference type="AlphaFoldDB" id="A0A9P6K592"/>
<protein>
    <recommendedName>
        <fullName evidence="5">HCP-like protein</fullName>
    </recommendedName>
</protein>
<organism evidence="3 4">
    <name type="scientific">Mortierella hygrophila</name>
    <dbReference type="NCBI Taxonomy" id="979708"/>
    <lineage>
        <taxon>Eukaryota</taxon>
        <taxon>Fungi</taxon>
        <taxon>Fungi incertae sedis</taxon>
        <taxon>Mucoromycota</taxon>
        <taxon>Mortierellomycotina</taxon>
        <taxon>Mortierellomycetes</taxon>
        <taxon>Mortierellales</taxon>
        <taxon>Mortierellaceae</taxon>
        <taxon>Mortierella</taxon>
    </lineage>
</organism>
<reference evidence="3" key="1">
    <citation type="journal article" date="2020" name="Fungal Divers.">
        <title>Resolving the Mortierellaceae phylogeny through synthesis of multi-gene phylogenetics and phylogenomics.</title>
        <authorList>
            <person name="Vandepol N."/>
            <person name="Liber J."/>
            <person name="Desiro A."/>
            <person name="Na H."/>
            <person name="Kennedy M."/>
            <person name="Barry K."/>
            <person name="Grigoriev I.V."/>
            <person name="Miller A.N."/>
            <person name="O'Donnell K."/>
            <person name="Stajich J.E."/>
            <person name="Bonito G."/>
        </authorList>
    </citation>
    <scope>NUCLEOTIDE SEQUENCE</scope>
    <source>
        <strain evidence="3">NRRL 2591</strain>
    </source>
</reference>
<proteinExistence type="inferred from homology"/>
<dbReference type="PANTHER" id="PTHR11102">
    <property type="entry name" value="SEL-1-LIKE PROTEIN"/>
    <property type="match status" value="1"/>
</dbReference>
<dbReference type="Proteomes" id="UP000723463">
    <property type="component" value="Unassembled WGS sequence"/>
</dbReference>